<name>A0A086K6S6_TOXGO</name>
<dbReference type="EMBL" id="AEYI02001216">
    <property type="protein sequence ID" value="KFG40094.1"/>
    <property type="molecule type" value="Genomic_DNA"/>
</dbReference>
<comment type="caution">
    <text evidence="1">The sequence shown here is derived from an EMBL/GenBank/DDBJ whole genome shotgun (WGS) entry which is preliminary data.</text>
</comment>
<sequence length="79" mass="8574">MRQGDTHSMSAWGSSPPFTFFCIFSIVTSAGRSQQSRLFSFCLFVSASSTLSASSRPSQTLLSSACLLSFILNHSWVSV</sequence>
<proteinExistence type="predicted"/>
<evidence type="ECO:0000313" key="1">
    <source>
        <dbReference type="EMBL" id="KFG40094.1"/>
    </source>
</evidence>
<dbReference type="VEuPathDB" id="ToxoDB:TGP89_260205"/>
<gene>
    <name evidence="1" type="ORF">TGP89_260205</name>
</gene>
<reference evidence="1 2" key="1">
    <citation type="submission" date="2014-03" db="EMBL/GenBank/DDBJ databases">
        <authorList>
            <person name="Sibley D."/>
            <person name="Venepally P."/>
            <person name="Karamycheva S."/>
            <person name="Hadjithomas M."/>
            <person name="Khan A."/>
            <person name="Brunk B."/>
            <person name="Roos D."/>
            <person name="Caler E."/>
            <person name="Lorenzi H."/>
        </authorList>
    </citation>
    <scope>NUCLEOTIDE SEQUENCE [LARGE SCALE GENOMIC DNA]</scope>
    <source>
        <strain evidence="2">p89</strain>
    </source>
</reference>
<dbReference type="AlphaFoldDB" id="A0A086K6S6"/>
<protein>
    <submittedName>
        <fullName evidence="1">Uncharacterized protein</fullName>
    </submittedName>
</protein>
<organism evidence="1 2">
    <name type="scientific">Toxoplasma gondii p89</name>
    <dbReference type="NCBI Taxonomy" id="943119"/>
    <lineage>
        <taxon>Eukaryota</taxon>
        <taxon>Sar</taxon>
        <taxon>Alveolata</taxon>
        <taxon>Apicomplexa</taxon>
        <taxon>Conoidasida</taxon>
        <taxon>Coccidia</taxon>
        <taxon>Eucoccidiorida</taxon>
        <taxon>Eimeriorina</taxon>
        <taxon>Sarcocystidae</taxon>
        <taxon>Toxoplasma</taxon>
    </lineage>
</organism>
<accession>A0A086K6S6</accession>
<dbReference type="Proteomes" id="UP000028828">
    <property type="component" value="Unassembled WGS sequence"/>
</dbReference>
<evidence type="ECO:0000313" key="2">
    <source>
        <dbReference type="Proteomes" id="UP000028828"/>
    </source>
</evidence>